<dbReference type="PROSITE" id="PS50157">
    <property type="entry name" value="ZINC_FINGER_C2H2_2"/>
    <property type="match status" value="2"/>
</dbReference>
<dbReference type="CDD" id="cd00176">
    <property type="entry name" value="SPEC"/>
    <property type="match status" value="2"/>
</dbReference>
<feature type="domain" description="EF-hand" evidence="8">
    <location>
        <begin position="527"/>
        <end position="561"/>
    </location>
</feature>
<dbReference type="InterPro" id="IPR036236">
    <property type="entry name" value="Znf_C2H2_sf"/>
</dbReference>
<dbReference type="PROSITE" id="PS00028">
    <property type="entry name" value="ZINC_FINGER_C2H2_1"/>
    <property type="match status" value="2"/>
</dbReference>
<dbReference type="GO" id="GO:0005509">
    <property type="term" value="F:calcium ion binding"/>
    <property type="evidence" value="ECO:0007669"/>
    <property type="project" value="InterPro"/>
</dbReference>
<dbReference type="InterPro" id="IPR002017">
    <property type="entry name" value="Spectrin_repeat"/>
</dbReference>
<dbReference type="InterPro" id="IPR018159">
    <property type="entry name" value="Spectrin/alpha-actinin"/>
</dbReference>
<dbReference type="Pfam" id="PF00096">
    <property type="entry name" value="zf-C2H2"/>
    <property type="match status" value="1"/>
</dbReference>
<keyword evidence="5" id="KW-0863">Zinc-finger</keyword>
<dbReference type="InterPro" id="IPR011992">
    <property type="entry name" value="EF-hand-dom_pair"/>
</dbReference>
<organism evidence="9 10">
    <name type="scientific">Teladorsagia circumcincta</name>
    <name type="common">Brown stomach worm</name>
    <name type="synonym">Ostertagia circumcincta</name>
    <dbReference type="NCBI Taxonomy" id="45464"/>
    <lineage>
        <taxon>Eukaryota</taxon>
        <taxon>Metazoa</taxon>
        <taxon>Ecdysozoa</taxon>
        <taxon>Nematoda</taxon>
        <taxon>Chromadorea</taxon>
        <taxon>Rhabditida</taxon>
        <taxon>Rhabditina</taxon>
        <taxon>Rhabditomorpha</taxon>
        <taxon>Strongyloidea</taxon>
        <taxon>Trichostrongylidae</taxon>
        <taxon>Teladorsagia</taxon>
    </lineage>
</organism>
<keyword evidence="10" id="KW-1185">Reference proteome</keyword>
<dbReference type="Gene3D" id="1.10.238.10">
    <property type="entry name" value="EF-hand"/>
    <property type="match status" value="2"/>
</dbReference>
<dbReference type="CDD" id="cd00051">
    <property type="entry name" value="EFh"/>
    <property type="match status" value="1"/>
</dbReference>
<sequence length="984" mass="114644">MVNSHPDEKAVMTYVSCYYHYFSGMRKAETAANRICRVLKVNQENEKMMQEYEHLASDLLAWINHWMPWLANRTTDDNLSKAQKKLDDYRNYRRHEKPPRIEDKGRLETLFNTLQTRLRLSNRPAFLPRDGHLVKAKCYEFEDINNAWKNLEDSEKGFEEWLLSEIMRLERLEHLAEKFRRKCALHEEWSHGKEEALRSQDWKSCGLYKIKALRKRHEAFESDLGAHQDRVEQIALIARELNNLRYPDIGPINARCQSICSQWDRLGQLATQRRTALEEAERVAERLDTLYLDFAKRAAPFNNWLDGAREDLADLVIVHEMREIQELCSAHDQFKSTLGDADKEFASISAIELEIERLVEAHGLDRELLRNPYTDLAAAEIRRKWGEVQQAVPRRDGQLQSELRRQQNNERLRSVFAEKANQVGPWLERELEQVLAIGLGGRGRLEDAIHQLRGIHHDALNYKPNLDELERIHQEMQENFVFENRKSRYSMESLRVGWESLITSINRTINELENQILMRDSKGISEEQINEYRASFNHFDKDRQGLDPEQLRACLISIGYNIRSGREASDFFRFRKSGDSDLHRILSHVDPNRMGRVPFDAFLDFMTAETADSDTVEQMIDSFRILAAGKPFITGDELRRELPADQAVYCMQRMAPYNDPQAPPGSYDYVTFSRMCSEQAGDCLKQQQQDWRLPQEQQLELDSKMHQTLRTHMFSVYEQEELERQRAFAEAQRIVSGNLATKVKVEEDYECDLELEPRVDMKPQSPAPLLSVKSEPQSEMDHQAATESMPEVLCERNRSFANDVQNDAMSCGSPSSQADSEKGDDEWVPENTQEKQSALELEKEYECPKCGRMFSTKSHQLKHTATHESKKFTCPVCLLSFRQEISLEIHMSKLHSLALNGRKIQKKFECKSCRRRFGIVKELKRHYTYCEARQRIAAERRRLREKIIAALLHSTTSSCPVKPGIKENAIVTIRPVKGEHRIHD</sequence>
<dbReference type="InterPro" id="IPR002048">
    <property type="entry name" value="EF_hand_dom"/>
</dbReference>
<dbReference type="SMART" id="SM01184">
    <property type="entry name" value="efhand_Ca_insen"/>
    <property type="match status" value="1"/>
</dbReference>
<dbReference type="InterPro" id="IPR014837">
    <property type="entry name" value="EF-hand_Ca_insen"/>
</dbReference>
<evidence type="ECO:0000256" key="6">
    <source>
        <dbReference type="SAM" id="MobiDB-lite"/>
    </source>
</evidence>
<feature type="domain" description="EF-hand" evidence="8">
    <location>
        <begin position="577"/>
        <end position="612"/>
    </location>
</feature>
<dbReference type="GO" id="GO:0008270">
    <property type="term" value="F:zinc ion binding"/>
    <property type="evidence" value="ECO:0007669"/>
    <property type="project" value="UniProtKB-KW"/>
</dbReference>
<keyword evidence="3" id="KW-0106">Calcium</keyword>
<dbReference type="PROSITE" id="PS50222">
    <property type="entry name" value="EF_HAND_2"/>
    <property type="match status" value="2"/>
</dbReference>
<dbReference type="EMBL" id="KZ344990">
    <property type="protein sequence ID" value="PIO77668.1"/>
    <property type="molecule type" value="Genomic_DNA"/>
</dbReference>
<dbReference type="OrthoDB" id="10017054at2759"/>
<keyword evidence="2" id="KW-0677">Repeat</keyword>
<evidence type="ECO:0000313" key="10">
    <source>
        <dbReference type="Proteomes" id="UP000230423"/>
    </source>
</evidence>
<feature type="region of interest" description="Disordered" evidence="6">
    <location>
        <begin position="760"/>
        <end position="780"/>
    </location>
</feature>
<dbReference type="Proteomes" id="UP000230423">
    <property type="component" value="Unassembled WGS sequence"/>
</dbReference>
<evidence type="ECO:0000256" key="4">
    <source>
        <dbReference type="ARBA" id="ARBA00023203"/>
    </source>
</evidence>
<evidence type="ECO:0000256" key="1">
    <source>
        <dbReference type="ARBA" id="ARBA00022723"/>
    </source>
</evidence>
<gene>
    <name evidence="9" type="ORF">TELCIR_00258</name>
</gene>
<dbReference type="FunFam" id="1.10.238.10:FF:000004">
    <property type="entry name" value="Actinin alpha 1"/>
    <property type="match status" value="1"/>
</dbReference>
<dbReference type="Gene3D" id="3.30.160.60">
    <property type="entry name" value="Classic Zinc Finger"/>
    <property type="match status" value="2"/>
</dbReference>
<dbReference type="SMART" id="SM00150">
    <property type="entry name" value="SPEC"/>
    <property type="match status" value="2"/>
</dbReference>
<feature type="domain" description="C2H2-type" evidence="7">
    <location>
        <begin position="845"/>
        <end position="872"/>
    </location>
</feature>
<reference evidence="9 10" key="1">
    <citation type="submission" date="2015-09" db="EMBL/GenBank/DDBJ databases">
        <title>Draft genome of the parasitic nematode Teladorsagia circumcincta isolate WARC Sus (inbred).</title>
        <authorList>
            <person name="Mitreva M."/>
        </authorList>
    </citation>
    <scope>NUCLEOTIDE SEQUENCE [LARGE SCALE GENOMIC DNA]</scope>
    <source>
        <strain evidence="9 10">S</strain>
    </source>
</reference>
<feature type="region of interest" description="Disordered" evidence="6">
    <location>
        <begin position="805"/>
        <end position="831"/>
    </location>
</feature>
<dbReference type="SUPFAM" id="SSF57667">
    <property type="entry name" value="beta-beta-alpha zinc fingers"/>
    <property type="match status" value="1"/>
</dbReference>
<dbReference type="SUPFAM" id="SSF46966">
    <property type="entry name" value="Spectrin repeat"/>
    <property type="match status" value="4"/>
</dbReference>
<evidence type="ECO:0000259" key="7">
    <source>
        <dbReference type="PROSITE" id="PS50157"/>
    </source>
</evidence>
<evidence type="ECO:0000259" key="8">
    <source>
        <dbReference type="PROSITE" id="PS50222"/>
    </source>
</evidence>
<evidence type="ECO:0000313" key="9">
    <source>
        <dbReference type="EMBL" id="PIO77668.1"/>
    </source>
</evidence>
<protein>
    <submittedName>
        <fullName evidence="9">Spectrin repeat-containing domain protein</fullName>
    </submittedName>
</protein>
<dbReference type="GO" id="GO:0003779">
    <property type="term" value="F:actin binding"/>
    <property type="evidence" value="ECO:0007669"/>
    <property type="project" value="UniProtKB-KW"/>
</dbReference>
<dbReference type="FunFam" id="1.20.58.60:FF:000005">
    <property type="entry name" value="Actinin alpha 1"/>
    <property type="match status" value="1"/>
</dbReference>
<dbReference type="Pfam" id="PF08726">
    <property type="entry name" value="EFhand_Ca_insen"/>
    <property type="match status" value="1"/>
</dbReference>
<keyword evidence="1" id="KW-0479">Metal-binding</keyword>
<dbReference type="SUPFAM" id="SSF47473">
    <property type="entry name" value="EF-hand"/>
    <property type="match status" value="2"/>
</dbReference>
<dbReference type="FunFam" id="1.20.58.60:FF:000004">
    <property type="entry name" value="Actinin alpha 1"/>
    <property type="match status" value="1"/>
</dbReference>
<dbReference type="Pfam" id="PF00435">
    <property type="entry name" value="Spectrin"/>
    <property type="match status" value="3"/>
</dbReference>
<evidence type="ECO:0000256" key="5">
    <source>
        <dbReference type="PROSITE-ProRule" id="PRU00042"/>
    </source>
</evidence>
<dbReference type="InterPro" id="IPR013087">
    <property type="entry name" value="Znf_C2H2_type"/>
</dbReference>
<feature type="domain" description="C2H2-type" evidence="7">
    <location>
        <begin position="872"/>
        <end position="896"/>
    </location>
</feature>
<evidence type="ECO:0000256" key="2">
    <source>
        <dbReference type="ARBA" id="ARBA00022737"/>
    </source>
</evidence>
<feature type="compositionally biased region" description="Polar residues" evidence="6">
    <location>
        <begin position="805"/>
        <end position="818"/>
    </location>
</feature>
<evidence type="ECO:0000256" key="3">
    <source>
        <dbReference type="ARBA" id="ARBA00022837"/>
    </source>
</evidence>
<dbReference type="Gene3D" id="1.20.58.60">
    <property type="match status" value="4"/>
</dbReference>
<keyword evidence="5" id="KW-0862">Zinc</keyword>
<dbReference type="AlphaFoldDB" id="A0A2G9V5F8"/>
<dbReference type="SMART" id="SM00355">
    <property type="entry name" value="ZnF_C2H2"/>
    <property type="match status" value="3"/>
</dbReference>
<accession>A0A2G9V5F8</accession>
<dbReference type="PANTHER" id="PTHR11915">
    <property type="entry name" value="SPECTRIN/FILAMIN RELATED CYTOSKELETAL PROTEIN"/>
    <property type="match status" value="1"/>
</dbReference>
<proteinExistence type="predicted"/>
<keyword evidence="4" id="KW-0009">Actin-binding</keyword>
<name>A0A2G9V5F8_TELCI</name>